<feature type="compositionally biased region" description="Polar residues" evidence="2">
    <location>
        <begin position="256"/>
        <end position="269"/>
    </location>
</feature>
<gene>
    <name evidence="4" type="primary">LOC110804995</name>
</gene>
<proteinExistence type="predicted"/>
<protein>
    <recommendedName>
        <fullName evidence="5">C3H1-type domain-containing protein</fullName>
    </recommendedName>
</protein>
<keyword evidence="3" id="KW-1185">Reference proteome</keyword>
<evidence type="ECO:0000313" key="4">
    <source>
        <dbReference type="RefSeq" id="XP_021866282.2"/>
    </source>
</evidence>
<feature type="compositionally biased region" description="Acidic residues" evidence="2">
    <location>
        <begin position="172"/>
        <end position="181"/>
    </location>
</feature>
<dbReference type="RefSeq" id="XP_021866282.2">
    <property type="nucleotide sequence ID" value="XM_022010590.2"/>
</dbReference>
<name>A0A9R0JFR4_SPIOL</name>
<feature type="region of interest" description="Disordered" evidence="2">
    <location>
        <begin position="242"/>
        <end position="269"/>
    </location>
</feature>
<dbReference type="KEGG" id="soe:110804995"/>
<reference evidence="4" key="2">
    <citation type="submission" date="2025-08" db="UniProtKB">
        <authorList>
            <consortium name="RefSeq"/>
        </authorList>
    </citation>
    <scope>IDENTIFICATION</scope>
    <source>
        <tissue evidence="4">Leaf</tissue>
    </source>
</reference>
<dbReference type="Proteomes" id="UP000813463">
    <property type="component" value="Chromosome 6"/>
</dbReference>
<feature type="region of interest" description="Disordered" evidence="2">
    <location>
        <begin position="168"/>
        <end position="189"/>
    </location>
</feature>
<sequence length="521" mass="56514">MDVSSSMITSFGSSKPGGAMLICDLSVFGGGSVSGVTWQVETGKREGLTAGCATDVGVITADCGRLLFFLGFLLLVSMMADLLDKVGRSPPSSANCSGMIWERLEMSCWLSATVILLISCADNKDELASRILATCGRISHPSSCLRKLYVELVSVLFERSHIFEQDASYSNEAEDENGEDSEGGKDIRKGSSLFSTDSILWVLPSDDLMNPMVQVFLDVLRLNAIFYAPDIVCAGQDDQTLPSIPITPIEEEDQPDPSSDSITCPSATTKSYPLVGQGGTLADGVARCGQADASKAVLTAVAKSNEQIDHDLLVKILSNPTILEQLVRHQGPQSIPKPLSSGAPVYRMDTPAPPPQYNNMETGSSSSPIMMSNGLVYPSTNGTRPMTHQQSIPPLSVQSGSGSQMKDLNYYKNLIHQHGGERQGEPQPQPQAQPPFSTHPIPIHHSGIIDQEVDNSKPRDAKHKMMKPCIYFNSSKACRHGANRIYQHDMSLQQRVSSISEMQSAKRMKMDRDIRGPQSYS</sequence>
<dbReference type="GeneID" id="110804995"/>
<feature type="region of interest" description="Disordered" evidence="2">
    <location>
        <begin position="501"/>
        <end position="521"/>
    </location>
</feature>
<evidence type="ECO:0000256" key="2">
    <source>
        <dbReference type="SAM" id="MobiDB-lite"/>
    </source>
</evidence>
<dbReference type="AlphaFoldDB" id="A0A9R0JFR4"/>
<dbReference type="GO" id="GO:0003677">
    <property type="term" value="F:DNA binding"/>
    <property type="evidence" value="ECO:0007669"/>
    <property type="project" value="UniProtKB-KW"/>
</dbReference>
<dbReference type="PANTHER" id="PTHR33400:SF2">
    <property type="entry name" value="ZINC FINGER CCCH DOMAIN-CONTAINING PROTEIN 6"/>
    <property type="match status" value="1"/>
</dbReference>
<reference evidence="3" key="1">
    <citation type="journal article" date="2021" name="Nat. Commun.">
        <title>Genomic analyses provide insights into spinach domestication and the genetic basis of agronomic traits.</title>
        <authorList>
            <person name="Cai X."/>
            <person name="Sun X."/>
            <person name="Xu C."/>
            <person name="Sun H."/>
            <person name="Wang X."/>
            <person name="Ge C."/>
            <person name="Zhang Z."/>
            <person name="Wang Q."/>
            <person name="Fei Z."/>
            <person name="Jiao C."/>
            <person name="Wang Q."/>
        </authorList>
    </citation>
    <scope>NUCLEOTIDE SEQUENCE [LARGE SCALE GENOMIC DNA]</scope>
    <source>
        <strain evidence="3">cv. Varoflay</strain>
    </source>
</reference>
<organism evidence="3 4">
    <name type="scientific">Spinacia oleracea</name>
    <name type="common">Spinach</name>
    <dbReference type="NCBI Taxonomy" id="3562"/>
    <lineage>
        <taxon>Eukaryota</taxon>
        <taxon>Viridiplantae</taxon>
        <taxon>Streptophyta</taxon>
        <taxon>Embryophyta</taxon>
        <taxon>Tracheophyta</taxon>
        <taxon>Spermatophyta</taxon>
        <taxon>Magnoliopsida</taxon>
        <taxon>eudicotyledons</taxon>
        <taxon>Gunneridae</taxon>
        <taxon>Pentapetalae</taxon>
        <taxon>Caryophyllales</taxon>
        <taxon>Chenopodiaceae</taxon>
        <taxon>Chenopodioideae</taxon>
        <taxon>Anserineae</taxon>
        <taxon>Spinacia</taxon>
    </lineage>
</organism>
<evidence type="ECO:0008006" key="5">
    <source>
        <dbReference type="Google" id="ProtNLM"/>
    </source>
</evidence>
<accession>A0A9R0JFR4</accession>
<feature type="region of interest" description="Disordered" evidence="2">
    <location>
        <begin position="419"/>
        <end position="459"/>
    </location>
</feature>
<keyword evidence="1" id="KW-0238">DNA-binding</keyword>
<evidence type="ECO:0000256" key="1">
    <source>
        <dbReference type="ARBA" id="ARBA00023125"/>
    </source>
</evidence>
<evidence type="ECO:0000313" key="3">
    <source>
        <dbReference type="Proteomes" id="UP000813463"/>
    </source>
</evidence>
<feature type="region of interest" description="Disordered" evidence="2">
    <location>
        <begin position="384"/>
        <end position="403"/>
    </location>
</feature>
<dbReference type="PANTHER" id="PTHR33400">
    <property type="entry name" value="ZINC FINGER CCCH DOMAIN-CONTAINING PROTEIN 6-RELATED"/>
    <property type="match status" value="1"/>
</dbReference>